<evidence type="ECO:0000313" key="2">
    <source>
        <dbReference type="EMBL" id="CAG8472239.1"/>
    </source>
</evidence>
<name>A0ABM8VXM1_GIGMA</name>
<organism evidence="2 3">
    <name type="scientific">Gigaspora margarita</name>
    <dbReference type="NCBI Taxonomy" id="4874"/>
    <lineage>
        <taxon>Eukaryota</taxon>
        <taxon>Fungi</taxon>
        <taxon>Fungi incertae sedis</taxon>
        <taxon>Mucoromycota</taxon>
        <taxon>Glomeromycotina</taxon>
        <taxon>Glomeromycetes</taxon>
        <taxon>Diversisporales</taxon>
        <taxon>Gigasporaceae</taxon>
        <taxon>Gigaspora</taxon>
    </lineage>
</organism>
<comment type="caution">
    <text evidence="2">The sequence shown here is derived from an EMBL/GenBank/DDBJ whole genome shotgun (WGS) entry which is preliminary data.</text>
</comment>
<evidence type="ECO:0000256" key="1">
    <source>
        <dbReference type="SAM" id="MobiDB-lite"/>
    </source>
</evidence>
<feature type="compositionally biased region" description="Low complexity" evidence="1">
    <location>
        <begin position="58"/>
        <end position="76"/>
    </location>
</feature>
<keyword evidence="3" id="KW-1185">Reference proteome</keyword>
<gene>
    <name evidence="2" type="ORF">GMARGA_LOCUS833</name>
</gene>
<reference evidence="2 3" key="1">
    <citation type="submission" date="2021-06" db="EMBL/GenBank/DDBJ databases">
        <authorList>
            <person name="Kallberg Y."/>
            <person name="Tangrot J."/>
            <person name="Rosling A."/>
        </authorList>
    </citation>
    <scope>NUCLEOTIDE SEQUENCE [LARGE SCALE GENOMIC DNA]</scope>
    <source>
        <strain evidence="2 3">120-4 pot B 10/14</strain>
    </source>
</reference>
<sequence length="94" mass="10096">MEIHDGFQISDVFGISGGIFGFLKDNLNGAYIFDIFSSFSNYFCNSFSNCFSNSCDNASGGNSGNDSNSDSASASSEQYRVVQCNRTNCGCTCK</sequence>
<protein>
    <submittedName>
        <fullName evidence="2">39809_t:CDS:1</fullName>
    </submittedName>
</protein>
<feature type="region of interest" description="Disordered" evidence="1">
    <location>
        <begin position="58"/>
        <end position="78"/>
    </location>
</feature>
<accession>A0ABM8VXM1</accession>
<evidence type="ECO:0000313" key="3">
    <source>
        <dbReference type="Proteomes" id="UP000789901"/>
    </source>
</evidence>
<dbReference type="EMBL" id="CAJVQB010000165">
    <property type="protein sequence ID" value="CAG8472239.1"/>
    <property type="molecule type" value="Genomic_DNA"/>
</dbReference>
<dbReference type="Proteomes" id="UP000789901">
    <property type="component" value="Unassembled WGS sequence"/>
</dbReference>
<proteinExistence type="predicted"/>